<protein>
    <submittedName>
        <fullName evidence="8">Putative WRKY transcription factor 38</fullName>
    </submittedName>
</protein>
<evidence type="ECO:0000313" key="9">
    <source>
        <dbReference type="Proteomes" id="UP000236161"/>
    </source>
</evidence>
<sequence length="248" mass="28097">MASVEKKELSLIKSVEGAIKELDRGHELALSLLHLLSAASAHGDRELEAERRDLAKQVLSAFSVAVSHLKYCRTRREADQAASTPHGDGYRWRKYGQKKIHNSNHPRSYYRCAYREDMNCKAMKQVQLKDSEEPHVYTVIYTWHHTCGTMLEAFPELEISPSSARDTFLISFESNPEDTAKLNPMFSSSSTLSRSGGLRTDDDEQVYSSSSLPVVVADHGMGEEKDLLEFEFDTDELDQCLSWFESLI</sequence>
<dbReference type="SMART" id="SM00774">
    <property type="entry name" value="WRKY"/>
    <property type="match status" value="1"/>
</dbReference>
<keyword evidence="4" id="KW-0804">Transcription</keyword>
<name>A0A2I0A4T2_9ASPA</name>
<keyword evidence="9" id="KW-1185">Reference proteome</keyword>
<dbReference type="GO" id="GO:0043565">
    <property type="term" value="F:sequence-specific DNA binding"/>
    <property type="evidence" value="ECO:0007669"/>
    <property type="project" value="InterPro"/>
</dbReference>
<evidence type="ECO:0000256" key="4">
    <source>
        <dbReference type="ARBA" id="ARBA00023163"/>
    </source>
</evidence>
<feature type="compositionally biased region" description="Low complexity" evidence="6">
    <location>
        <begin position="187"/>
        <end position="198"/>
    </location>
</feature>
<keyword evidence="2" id="KW-0805">Transcription regulation</keyword>
<gene>
    <name evidence="8" type="primary">WRKY38</name>
    <name evidence="8" type="ORF">AXF42_Ash013770</name>
</gene>
<dbReference type="EMBL" id="KZ452023">
    <property type="protein sequence ID" value="PKA50555.1"/>
    <property type="molecule type" value="Genomic_DNA"/>
</dbReference>
<keyword evidence="5" id="KW-0539">Nucleus</keyword>
<dbReference type="SUPFAM" id="SSF118290">
    <property type="entry name" value="WRKY DNA-binding domain"/>
    <property type="match status" value="1"/>
</dbReference>
<accession>A0A2I0A4T2</accession>
<dbReference type="Proteomes" id="UP000236161">
    <property type="component" value="Unassembled WGS sequence"/>
</dbReference>
<dbReference type="OrthoDB" id="669581at2759"/>
<dbReference type="Pfam" id="PF03106">
    <property type="entry name" value="WRKY"/>
    <property type="match status" value="1"/>
</dbReference>
<dbReference type="GO" id="GO:0003700">
    <property type="term" value="F:DNA-binding transcription factor activity"/>
    <property type="evidence" value="ECO:0007669"/>
    <property type="project" value="InterPro"/>
</dbReference>
<evidence type="ECO:0000256" key="3">
    <source>
        <dbReference type="ARBA" id="ARBA00023125"/>
    </source>
</evidence>
<dbReference type="AlphaFoldDB" id="A0A2I0A4T2"/>
<comment type="subcellular location">
    <subcellularLocation>
        <location evidence="1">Nucleus</location>
    </subcellularLocation>
</comment>
<organism evidence="8 9">
    <name type="scientific">Apostasia shenzhenica</name>
    <dbReference type="NCBI Taxonomy" id="1088818"/>
    <lineage>
        <taxon>Eukaryota</taxon>
        <taxon>Viridiplantae</taxon>
        <taxon>Streptophyta</taxon>
        <taxon>Embryophyta</taxon>
        <taxon>Tracheophyta</taxon>
        <taxon>Spermatophyta</taxon>
        <taxon>Magnoliopsida</taxon>
        <taxon>Liliopsida</taxon>
        <taxon>Asparagales</taxon>
        <taxon>Orchidaceae</taxon>
        <taxon>Apostasioideae</taxon>
        <taxon>Apostasia</taxon>
    </lineage>
</organism>
<feature type="region of interest" description="Disordered" evidence="6">
    <location>
        <begin position="183"/>
        <end position="206"/>
    </location>
</feature>
<keyword evidence="3" id="KW-0238">DNA-binding</keyword>
<dbReference type="PANTHER" id="PTHR31282">
    <property type="entry name" value="WRKY TRANSCRIPTION FACTOR 21-RELATED"/>
    <property type="match status" value="1"/>
</dbReference>
<dbReference type="InterPro" id="IPR003657">
    <property type="entry name" value="WRKY_dom"/>
</dbReference>
<reference evidence="8 9" key="1">
    <citation type="journal article" date="2017" name="Nature">
        <title>The Apostasia genome and the evolution of orchids.</title>
        <authorList>
            <person name="Zhang G.Q."/>
            <person name="Liu K.W."/>
            <person name="Li Z."/>
            <person name="Lohaus R."/>
            <person name="Hsiao Y.Y."/>
            <person name="Niu S.C."/>
            <person name="Wang J.Y."/>
            <person name="Lin Y.C."/>
            <person name="Xu Q."/>
            <person name="Chen L.J."/>
            <person name="Yoshida K."/>
            <person name="Fujiwara S."/>
            <person name="Wang Z.W."/>
            <person name="Zhang Y.Q."/>
            <person name="Mitsuda N."/>
            <person name="Wang M."/>
            <person name="Liu G.H."/>
            <person name="Pecoraro L."/>
            <person name="Huang H.X."/>
            <person name="Xiao X.J."/>
            <person name="Lin M."/>
            <person name="Wu X.Y."/>
            <person name="Wu W.L."/>
            <person name="Chen Y.Y."/>
            <person name="Chang S.B."/>
            <person name="Sakamoto S."/>
            <person name="Ohme-Takagi M."/>
            <person name="Yagi M."/>
            <person name="Zeng S.J."/>
            <person name="Shen C.Y."/>
            <person name="Yeh C.M."/>
            <person name="Luo Y.B."/>
            <person name="Tsai W.C."/>
            <person name="Van de Peer Y."/>
            <person name="Liu Z.J."/>
        </authorList>
    </citation>
    <scope>NUCLEOTIDE SEQUENCE [LARGE SCALE GENOMIC DNA]</scope>
    <source>
        <strain evidence="9">cv. Shenzhen</strain>
        <tissue evidence="8">Stem</tissue>
    </source>
</reference>
<dbReference type="InterPro" id="IPR044810">
    <property type="entry name" value="WRKY_plant"/>
</dbReference>
<evidence type="ECO:0000259" key="7">
    <source>
        <dbReference type="PROSITE" id="PS50811"/>
    </source>
</evidence>
<evidence type="ECO:0000256" key="5">
    <source>
        <dbReference type="ARBA" id="ARBA00023242"/>
    </source>
</evidence>
<dbReference type="STRING" id="1088818.A0A2I0A4T2"/>
<evidence type="ECO:0000256" key="1">
    <source>
        <dbReference type="ARBA" id="ARBA00004123"/>
    </source>
</evidence>
<evidence type="ECO:0000256" key="2">
    <source>
        <dbReference type="ARBA" id="ARBA00023015"/>
    </source>
</evidence>
<feature type="domain" description="WRKY" evidence="7">
    <location>
        <begin position="81"/>
        <end position="145"/>
    </location>
</feature>
<dbReference type="InterPro" id="IPR036576">
    <property type="entry name" value="WRKY_dom_sf"/>
</dbReference>
<dbReference type="Gene3D" id="2.20.25.80">
    <property type="entry name" value="WRKY domain"/>
    <property type="match status" value="1"/>
</dbReference>
<proteinExistence type="predicted"/>
<evidence type="ECO:0000256" key="6">
    <source>
        <dbReference type="SAM" id="MobiDB-lite"/>
    </source>
</evidence>
<dbReference type="GO" id="GO:0005634">
    <property type="term" value="C:nucleus"/>
    <property type="evidence" value="ECO:0007669"/>
    <property type="project" value="UniProtKB-SubCell"/>
</dbReference>
<dbReference type="PROSITE" id="PS50811">
    <property type="entry name" value="WRKY"/>
    <property type="match status" value="1"/>
</dbReference>
<evidence type="ECO:0000313" key="8">
    <source>
        <dbReference type="EMBL" id="PKA50555.1"/>
    </source>
</evidence>